<dbReference type="Gene3D" id="3.40.50.2000">
    <property type="entry name" value="Glycogen Phosphorylase B"/>
    <property type="match status" value="2"/>
</dbReference>
<dbReference type="PANTHER" id="PTHR46401">
    <property type="entry name" value="GLYCOSYLTRANSFERASE WBBK-RELATED"/>
    <property type="match status" value="1"/>
</dbReference>
<evidence type="ECO:0000313" key="4">
    <source>
        <dbReference type="EMBL" id="MPM78018.1"/>
    </source>
</evidence>
<evidence type="ECO:0000256" key="1">
    <source>
        <dbReference type="ARBA" id="ARBA00022679"/>
    </source>
</evidence>
<protein>
    <submittedName>
        <fullName evidence="4">D-inositol-3-phosphate glycosyltransferase</fullName>
        <ecNumber evidence="4">2.4.1.250</ecNumber>
    </submittedName>
</protein>
<dbReference type="AlphaFoldDB" id="A0A645CM78"/>
<dbReference type="SUPFAM" id="SSF53756">
    <property type="entry name" value="UDP-Glycosyltransferase/glycogen phosphorylase"/>
    <property type="match status" value="1"/>
</dbReference>
<name>A0A645CM78_9ZZZZ</name>
<feature type="domain" description="Glycosyl transferase family 1" evidence="2">
    <location>
        <begin position="182"/>
        <end position="338"/>
    </location>
</feature>
<dbReference type="PANTHER" id="PTHR46401:SF2">
    <property type="entry name" value="GLYCOSYLTRANSFERASE WBBK-RELATED"/>
    <property type="match status" value="1"/>
</dbReference>
<dbReference type="GO" id="GO:0009103">
    <property type="term" value="P:lipopolysaccharide biosynthetic process"/>
    <property type="evidence" value="ECO:0007669"/>
    <property type="project" value="TreeGrafter"/>
</dbReference>
<gene>
    <name evidence="4" type="primary">mshA_99</name>
    <name evidence="4" type="ORF">SDC9_125028</name>
</gene>
<sequence length="362" mass="41561">MNKKIRLCLVAPVPPPYGGIGNWVLLLKKHSENNKKIEMNIIDTAPKSRGLDGRNLWDRVVVQGWQMFCKCRELIHIIKDFQPNLVHITTSGQLSLIRDIFLLKIAKKKGIPSVYHIHFGRSPEIAKKQTFEWKFMAKVMNLASVVMVIDNETYDAIRQYLPNVNVTCLPNPIDILNLPAPIDSSSKTIMFLGWVIKTKGIEELLLAWEQVYKDYDEWKLRIVGPCNDKYMNYLRSQYSFSGVIYEGEKNHEGAMKLLNLSEIFIFPSYTEGFPNAVLEAMAFSKPIIATRVGAIPDMLADGCGILIDSKAPEEIAIELRNLIDSESKRFFFGDNAYRKLCKEYTIGNVFNRYMHEWEKLSE</sequence>
<dbReference type="Pfam" id="PF13439">
    <property type="entry name" value="Glyco_transf_4"/>
    <property type="match status" value="1"/>
</dbReference>
<feature type="domain" description="Glycosyltransferase subfamily 4-like N-terminal" evidence="3">
    <location>
        <begin position="64"/>
        <end position="175"/>
    </location>
</feature>
<dbReference type="InterPro" id="IPR001296">
    <property type="entry name" value="Glyco_trans_1"/>
</dbReference>
<keyword evidence="4" id="KW-0328">Glycosyltransferase</keyword>
<reference evidence="4" key="1">
    <citation type="submission" date="2019-08" db="EMBL/GenBank/DDBJ databases">
        <authorList>
            <person name="Kucharzyk K."/>
            <person name="Murdoch R.W."/>
            <person name="Higgins S."/>
            <person name="Loffler F."/>
        </authorList>
    </citation>
    <scope>NUCLEOTIDE SEQUENCE</scope>
</reference>
<comment type="caution">
    <text evidence="4">The sequence shown here is derived from an EMBL/GenBank/DDBJ whole genome shotgun (WGS) entry which is preliminary data.</text>
</comment>
<proteinExistence type="predicted"/>
<dbReference type="CDD" id="cd03801">
    <property type="entry name" value="GT4_PimA-like"/>
    <property type="match status" value="1"/>
</dbReference>
<dbReference type="EC" id="2.4.1.250" evidence="4"/>
<organism evidence="4">
    <name type="scientific">bioreactor metagenome</name>
    <dbReference type="NCBI Taxonomy" id="1076179"/>
    <lineage>
        <taxon>unclassified sequences</taxon>
        <taxon>metagenomes</taxon>
        <taxon>ecological metagenomes</taxon>
    </lineage>
</organism>
<dbReference type="Pfam" id="PF00534">
    <property type="entry name" value="Glycos_transf_1"/>
    <property type="match status" value="1"/>
</dbReference>
<dbReference type="GO" id="GO:0102710">
    <property type="term" value="F:D-inositol-3-phosphate glycosyltransferase activity"/>
    <property type="evidence" value="ECO:0007669"/>
    <property type="project" value="UniProtKB-EC"/>
</dbReference>
<evidence type="ECO:0000259" key="2">
    <source>
        <dbReference type="Pfam" id="PF00534"/>
    </source>
</evidence>
<keyword evidence="1 4" id="KW-0808">Transferase</keyword>
<dbReference type="EMBL" id="VSSQ01028336">
    <property type="protein sequence ID" value="MPM78018.1"/>
    <property type="molecule type" value="Genomic_DNA"/>
</dbReference>
<accession>A0A645CM78</accession>
<evidence type="ECO:0000259" key="3">
    <source>
        <dbReference type="Pfam" id="PF13439"/>
    </source>
</evidence>
<dbReference type="InterPro" id="IPR028098">
    <property type="entry name" value="Glyco_trans_4-like_N"/>
</dbReference>